<dbReference type="SUPFAM" id="SSF55154">
    <property type="entry name" value="CYTH-like phosphatases"/>
    <property type="match status" value="1"/>
</dbReference>
<dbReference type="EMBL" id="BARU01018280">
    <property type="protein sequence ID" value="GAH54615.1"/>
    <property type="molecule type" value="Genomic_DNA"/>
</dbReference>
<comment type="caution">
    <text evidence="2">The sequence shown here is derived from an EMBL/GenBank/DDBJ whole genome shotgun (WGS) entry which is preliminary data.</text>
</comment>
<dbReference type="InterPro" id="IPR033469">
    <property type="entry name" value="CYTH-like_dom_sf"/>
</dbReference>
<evidence type="ECO:0000259" key="1">
    <source>
        <dbReference type="PROSITE" id="PS51707"/>
    </source>
</evidence>
<protein>
    <recommendedName>
        <fullName evidence="1">CYTH domain-containing protein</fullName>
    </recommendedName>
</protein>
<dbReference type="InterPro" id="IPR023577">
    <property type="entry name" value="CYTH_domain"/>
</dbReference>
<gene>
    <name evidence="2" type="ORF">S03H2_30229</name>
</gene>
<dbReference type="PROSITE" id="PS51707">
    <property type="entry name" value="CYTH"/>
    <property type="match status" value="1"/>
</dbReference>
<evidence type="ECO:0000313" key="2">
    <source>
        <dbReference type="EMBL" id="GAH54615.1"/>
    </source>
</evidence>
<proteinExistence type="predicted"/>
<name>X1HC34_9ZZZZ</name>
<organism evidence="2">
    <name type="scientific">marine sediment metagenome</name>
    <dbReference type="NCBI Taxonomy" id="412755"/>
    <lineage>
        <taxon>unclassified sequences</taxon>
        <taxon>metagenomes</taxon>
        <taxon>ecological metagenomes</taxon>
    </lineage>
</organism>
<reference evidence="2" key="1">
    <citation type="journal article" date="2014" name="Front. Microbiol.">
        <title>High frequency of phylogenetically diverse reductive dehalogenase-homologous genes in deep subseafloor sedimentary metagenomes.</title>
        <authorList>
            <person name="Kawai M."/>
            <person name="Futagami T."/>
            <person name="Toyoda A."/>
            <person name="Takaki Y."/>
            <person name="Nishi S."/>
            <person name="Hori S."/>
            <person name="Arai W."/>
            <person name="Tsubouchi T."/>
            <person name="Morono Y."/>
            <person name="Uchiyama I."/>
            <person name="Ito T."/>
            <person name="Fujiyama A."/>
            <person name="Inagaki F."/>
            <person name="Takami H."/>
        </authorList>
    </citation>
    <scope>NUCLEOTIDE SEQUENCE</scope>
    <source>
        <strain evidence="2">Expedition CK06-06</strain>
    </source>
</reference>
<feature type="domain" description="CYTH" evidence="1">
    <location>
        <begin position="3"/>
        <end position="84"/>
    </location>
</feature>
<feature type="non-terminal residue" evidence="2">
    <location>
        <position position="84"/>
    </location>
</feature>
<accession>X1HC34</accession>
<dbReference type="Gene3D" id="2.40.320.10">
    <property type="entry name" value="Hypothetical Protein Pfu-838710-001"/>
    <property type="match status" value="1"/>
</dbReference>
<dbReference type="Pfam" id="PF01928">
    <property type="entry name" value="CYTH"/>
    <property type="match status" value="1"/>
</dbReference>
<dbReference type="AlphaFoldDB" id="X1HC34"/>
<sequence length="84" mass="9982">MEDQELEVKFYVANLEFHRLRLLELGAQEVQARTHEMNLRFDTHEGELTYKMQALRLRQDTAARMTYKGPSESKDGVRVRQEIE</sequence>